<dbReference type="STRING" id="477690.SAMN05216474_2980"/>
<evidence type="ECO:0000256" key="1">
    <source>
        <dbReference type="ARBA" id="ARBA00006817"/>
    </source>
</evidence>
<dbReference type="CDD" id="cd07814">
    <property type="entry name" value="SRPBCC_CalC_Aha1-like"/>
    <property type="match status" value="1"/>
</dbReference>
<dbReference type="Pfam" id="PF08327">
    <property type="entry name" value="AHSA1"/>
    <property type="match status" value="1"/>
</dbReference>
<dbReference type="OrthoDB" id="7058581at2"/>
<evidence type="ECO:0000259" key="3">
    <source>
        <dbReference type="Pfam" id="PF08327"/>
    </source>
</evidence>
<dbReference type="EMBL" id="FPAS01000006">
    <property type="protein sequence ID" value="SFT89196.1"/>
    <property type="molecule type" value="Genomic_DNA"/>
</dbReference>
<dbReference type="AlphaFoldDB" id="A0A1I7BPV9"/>
<dbReference type="InterPro" id="IPR023393">
    <property type="entry name" value="START-like_dom_sf"/>
</dbReference>
<organism evidence="4 5">
    <name type="scientific">Lishizhenia tianjinensis</name>
    <dbReference type="NCBI Taxonomy" id="477690"/>
    <lineage>
        <taxon>Bacteria</taxon>
        <taxon>Pseudomonadati</taxon>
        <taxon>Bacteroidota</taxon>
        <taxon>Flavobacteriia</taxon>
        <taxon>Flavobacteriales</taxon>
        <taxon>Crocinitomicaceae</taxon>
        <taxon>Lishizhenia</taxon>
    </lineage>
</organism>
<dbReference type="InterPro" id="IPR013538">
    <property type="entry name" value="ASHA1/2-like_C"/>
</dbReference>
<dbReference type="Gene3D" id="3.30.530.20">
    <property type="match status" value="1"/>
</dbReference>
<dbReference type="RefSeq" id="WP_090252656.1">
    <property type="nucleotide sequence ID" value="NZ_FPAS01000006.1"/>
</dbReference>
<keyword evidence="2" id="KW-0732">Signal</keyword>
<proteinExistence type="inferred from homology"/>
<feature type="chain" id="PRO_5014712176" evidence="2">
    <location>
        <begin position="20"/>
        <end position="182"/>
    </location>
</feature>
<feature type="signal peptide" evidence="2">
    <location>
        <begin position="1"/>
        <end position="19"/>
    </location>
</feature>
<comment type="similarity">
    <text evidence="1">Belongs to the AHA1 family.</text>
</comment>
<gene>
    <name evidence="4" type="ORF">SAMN05216474_2980</name>
</gene>
<protein>
    <submittedName>
        <fullName evidence="4">Uncharacterized conserved protein YndB, AHSA1/START domain</fullName>
    </submittedName>
</protein>
<evidence type="ECO:0000256" key="2">
    <source>
        <dbReference type="SAM" id="SignalP"/>
    </source>
</evidence>
<feature type="domain" description="Activator of Hsp90 ATPase homologue 1/2-like C-terminal" evidence="3">
    <location>
        <begin position="47"/>
        <end position="181"/>
    </location>
</feature>
<evidence type="ECO:0000313" key="5">
    <source>
        <dbReference type="Proteomes" id="UP000236454"/>
    </source>
</evidence>
<keyword evidence="5" id="KW-1185">Reference proteome</keyword>
<name>A0A1I7BPV9_9FLAO</name>
<dbReference type="SUPFAM" id="SSF55961">
    <property type="entry name" value="Bet v1-like"/>
    <property type="match status" value="1"/>
</dbReference>
<evidence type="ECO:0000313" key="4">
    <source>
        <dbReference type="EMBL" id="SFT89196.1"/>
    </source>
</evidence>
<sequence length="182" mass="20724">MYKLILLFLFFCFTTVSFSQNDTIISTVDSTNASEIVLIQSFTVHSSIDSVWKAFTTKEGLENWSVPLAEVDLKIGGSIQSNYNPAGKIGDSTTIYTHIINYVPYKLLTLQAEVSEHFPEFMKADAKDFYNVILFEELKDDQVQITSYGIGYKNTPKYLSLLKFFIAGNESSYKELIKYLEQ</sequence>
<accession>A0A1I7BPV9</accession>
<dbReference type="Proteomes" id="UP000236454">
    <property type="component" value="Unassembled WGS sequence"/>
</dbReference>
<reference evidence="4 5" key="1">
    <citation type="submission" date="2016-10" db="EMBL/GenBank/DDBJ databases">
        <authorList>
            <person name="de Groot N.N."/>
        </authorList>
    </citation>
    <scope>NUCLEOTIDE SEQUENCE [LARGE SCALE GENOMIC DNA]</scope>
    <source>
        <strain evidence="4 5">CGMCC 1.7005</strain>
    </source>
</reference>